<dbReference type="GO" id="GO:0030246">
    <property type="term" value="F:carbohydrate binding"/>
    <property type="evidence" value="ECO:0007669"/>
    <property type="project" value="InterPro"/>
</dbReference>
<dbReference type="Gene3D" id="2.60.40.1180">
    <property type="entry name" value="Golgi alpha-mannosidase II"/>
    <property type="match status" value="1"/>
</dbReference>
<dbReference type="CDD" id="cd10809">
    <property type="entry name" value="GH38N_AMII_GMII_SfManIII_like"/>
    <property type="match status" value="1"/>
</dbReference>
<comment type="subunit">
    <text evidence="2">Homodimer; disulfide-linked.</text>
</comment>
<dbReference type="GO" id="GO:0000139">
    <property type="term" value="C:Golgi membrane"/>
    <property type="evidence" value="ECO:0007669"/>
    <property type="project" value="TreeGrafter"/>
</dbReference>
<evidence type="ECO:0000313" key="13">
    <source>
        <dbReference type="Proteomes" id="UP001652582"/>
    </source>
</evidence>
<dbReference type="InterPro" id="IPR013780">
    <property type="entry name" value="Glyco_hydro_b"/>
</dbReference>
<dbReference type="KEGG" id="bany:112058378"/>
<dbReference type="AlphaFoldDB" id="A0A6J1PAW4"/>
<evidence type="ECO:0000256" key="10">
    <source>
        <dbReference type="RuleBase" id="RU361199"/>
    </source>
</evidence>
<dbReference type="GeneID" id="112058378"/>
<dbReference type="Pfam" id="PF01074">
    <property type="entry name" value="Glyco_hydro_38N"/>
    <property type="match status" value="1"/>
</dbReference>
<feature type="domain" description="Glycoside hydrolase family 38 central" evidence="12">
    <location>
        <begin position="501"/>
        <end position="584"/>
    </location>
</feature>
<keyword evidence="3 10" id="KW-0479">Metal-binding</keyword>
<accession>A0A6J1PAW4</accession>
<evidence type="ECO:0000256" key="3">
    <source>
        <dbReference type="ARBA" id="ARBA00022723"/>
    </source>
</evidence>
<keyword evidence="7 10" id="KW-0326">Glycosidase</keyword>
<dbReference type="Gene3D" id="2.70.98.30">
    <property type="entry name" value="Golgi alpha-mannosidase II, domain 4"/>
    <property type="match status" value="1"/>
</dbReference>
<keyword evidence="11" id="KW-0472">Membrane</keyword>
<dbReference type="CTD" id="41126"/>
<dbReference type="InterPro" id="IPR011013">
    <property type="entry name" value="Gal_mutarotase_sf_dom"/>
</dbReference>
<dbReference type="EC" id="3.2.1.-" evidence="10"/>
<dbReference type="InterPro" id="IPR027291">
    <property type="entry name" value="Glyco_hydro_38_N_sf"/>
</dbReference>
<dbReference type="PANTHER" id="PTHR11607:SF3">
    <property type="entry name" value="LYSOSOMAL ALPHA-MANNOSIDASE"/>
    <property type="match status" value="1"/>
</dbReference>
<dbReference type="FunFam" id="3.20.110.10:FF:000003">
    <property type="entry name" value="Alpha-mannosidase"/>
    <property type="match status" value="1"/>
</dbReference>
<dbReference type="GO" id="GO:0006491">
    <property type="term" value="P:N-glycan processing"/>
    <property type="evidence" value="ECO:0007669"/>
    <property type="project" value="TreeGrafter"/>
</dbReference>
<evidence type="ECO:0000256" key="4">
    <source>
        <dbReference type="ARBA" id="ARBA00022801"/>
    </source>
</evidence>
<dbReference type="GO" id="GO:0046872">
    <property type="term" value="F:metal ion binding"/>
    <property type="evidence" value="ECO:0007669"/>
    <property type="project" value="UniProtKB-KW"/>
</dbReference>
<evidence type="ECO:0000256" key="9">
    <source>
        <dbReference type="ARBA" id="ARBA00093232"/>
    </source>
</evidence>
<dbReference type="FunFam" id="1.20.1270.50:FF:000001">
    <property type="entry name" value="Alpha-mannosidase"/>
    <property type="match status" value="1"/>
</dbReference>
<organism evidence="13 14">
    <name type="scientific">Bicyclus anynana</name>
    <name type="common">Squinting bush brown butterfly</name>
    <dbReference type="NCBI Taxonomy" id="110368"/>
    <lineage>
        <taxon>Eukaryota</taxon>
        <taxon>Metazoa</taxon>
        <taxon>Ecdysozoa</taxon>
        <taxon>Arthropoda</taxon>
        <taxon>Hexapoda</taxon>
        <taxon>Insecta</taxon>
        <taxon>Pterygota</taxon>
        <taxon>Neoptera</taxon>
        <taxon>Endopterygota</taxon>
        <taxon>Lepidoptera</taxon>
        <taxon>Glossata</taxon>
        <taxon>Ditrysia</taxon>
        <taxon>Papilionoidea</taxon>
        <taxon>Nymphalidae</taxon>
        <taxon>Satyrinae</taxon>
        <taxon>Satyrini</taxon>
        <taxon>Mycalesina</taxon>
        <taxon>Bicyclus</taxon>
    </lineage>
</organism>
<dbReference type="OrthoDB" id="10261055at2759"/>
<comment type="catalytic activity">
    <reaction evidence="9">
        <text>N(4)-{beta-D-GlcNAc-(1-&gt;2)-alpha-D-Man-(1-&gt;3)-[alpha-D-Man-(1-&gt;3)-[alpha-D-Man-(1-&gt;6)]-alpha-D-Man-(1-&gt;6)]-beta-D-Man-(1-&gt;4)-beta-D-GlcNAc-(1-&gt;4)-beta-D-GlcNAc}-L-asparaginyl-[protein] + 2 H2O = 2 alpha-D-mannopyranose + an N(4)-{beta-D-GlcNAc-(1-&gt;2)-alpha-D-Man-(1-&gt;3)-[alpha-D-Man-(1-&gt;6)]-beta-D-Man-(1-&gt;4)-beta-D-GlcNAc-(1-&gt;4)-beta-D-GlcNAc}-L-asparaginyl-[protein]</text>
        <dbReference type="Rhea" id="RHEA:56052"/>
        <dbReference type="Rhea" id="RHEA-COMP:14368"/>
        <dbReference type="Rhea" id="RHEA-COMP:14369"/>
        <dbReference type="ChEBI" id="CHEBI:15377"/>
        <dbReference type="ChEBI" id="CHEBI:28729"/>
        <dbReference type="ChEBI" id="CHEBI:60615"/>
        <dbReference type="ChEBI" id="CHEBI:60625"/>
        <dbReference type="EC" id="3.2.1.114"/>
    </reaction>
</comment>
<dbReference type="SUPFAM" id="SSF88688">
    <property type="entry name" value="Families 57/38 glycoside transferase middle domain"/>
    <property type="match status" value="1"/>
</dbReference>
<dbReference type="GO" id="GO:0004572">
    <property type="term" value="F:mannosyl-oligosaccharide 1,3-1,6-alpha-mannosidase activity"/>
    <property type="evidence" value="ECO:0007669"/>
    <property type="project" value="UniProtKB-EC"/>
</dbReference>
<keyword evidence="5 10" id="KW-0862">Zinc</keyword>
<evidence type="ECO:0000256" key="2">
    <source>
        <dbReference type="ARBA" id="ARBA00011748"/>
    </source>
</evidence>
<dbReference type="InterPro" id="IPR015341">
    <property type="entry name" value="Glyco_hydro_38_cen"/>
</dbReference>
<reference evidence="14" key="1">
    <citation type="submission" date="2025-08" db="UniProtKB">
        <authorList>
            <consortium name="RefSeq"/>
        </authorList>
    </citation>
    <scope>IDENTIFICATION</scope>
</reference>
<comment type="function">
    <text evidence="8">Catalyzes the first committed step in the biosynthesis of complex N-glycans. It controls conversion of high mannose to complex N-glycans; the final hydrolytic step in the N-glycan maturation pathway.</text>
</comment>
<dbReference type="Proteomes" id="UP001652582">
    <property type="component" value="Chromosome 21"/>
</dbReference>
<feature type="transmembrane region" description="Helical" evidence="11">
    <location>
        <begin position="7"/>
        <end position="25"/>
    </location>
</feature>
<dbReference type="InterPro" id="IPR000602">
    <property type="entry name" value="Glyco_hydro_38_N"/>
</dbReference>
<keyword evidence="13" id="KW-1185">Reference proteome</keyword>
<evidence type="ECO:0000256" key="5">
    <source>
        <dbReference type="ARBA" id="ARBA00022833"/>
    </source>
</evidence>
<name>A0A6J1PAW4_BICAN</name>
<evidence type="ECO:0000256" key="7">
    <source>
        <dbReference type="ARBA" id="ARBA00023295"/>
    </source>
</evidence>
<sequence>MRIRRLSAFFWATCIIAFLFILYVVTDLSFKLPSIKPALVEPDDNKWSSFESKLRNIENGLNLHHSVVEEIKRSMDQIVEQSQEVHPPLRRPKPVFKEKQREFKVVGDEPPRMHKKINMSYCPILKTSKTDVQMLSMYDRIMFDDIDGGVWKQGWNIEYKENQWSSKNKLKVFIVPHSHNDPGWIKTFENYYKAQTKAIFANMVEKLKEGVGRKFIWAEVSYLALWWSTDATNKEKEAFKSLLNSGQIEIVTGGWVMNDEASSHWLSIAQQLTTGHQWLIDNLGYLPKNGWAIDPFGYSSGQPYLLKLTGLENSVIQRVHYRVKKELALHRQLEFKWRQVWDGVGKTDMFTHVMPFYSYDVPHSCGPDPKICCQFDFKRLPGNGITCPWGLPPRKIILKNVNERASMILDQWRKKAQLYRSNVLMFPLGDDFRYDRANEWDNQYQNYEMIIDYINNKNEWNTVVEFGTLQDYFKALHEEVKLSDFPVLSGDFFTYADRNQHYWSGYYTSRPFYKNMDRVLLAYVRAAEIITSQACSSHSVNHITALQLRDRVEQARRMLALFQHHDGVTGTSRDEVREDYAKKMLQAIKHSQSAIQQAAYHLLKQPFIQDQVQDDVYFDVDDIWRRHDEIPSRITIALDVMSPSRRLLMYNALPFKRTQVVTVFVSTPHVEVYDPEGNPIMAQISPVVAGEKRLGFAANKFHLSFPVTVNSLAVTVYTVTLRDNMSINKYTSYSHVRIYNADYWSVDLPKMFAVEQPTARLSDDVTVQAGKSCRLIATQNGLLKAIVSTDGKTTPIHMDYVQYGTQKGPDNNSGAYLFIPDGPATAYKADAFPEIVITEGPFKATLYSGLISPNKAEIVLAMSVYYNPSLPQSEVEISNTFLIDPSVDDLELAMRFSTVIKNGDVFYTDINGMQMIKRRHFEKIPLQANFYPLPAAAYIEDESSRLTLLTSTPLGMAALQSGQIEVMQDRRLSRDDNRGVSQGVLDNVRTRHTFKLIVEQANNPCAPKSPEQGSGQLTLGAHVSQQLLLQPIITMHYTANENYPRPAYSRSIFSAADVVLASYHSHITAKNKDGLSSVGMGMTLQRVHLDACYGERAVAQFYPPGDGQIPLTDLVDVPPDSVFESSLTFVAIGNPVPDSVVTLCPMEIRSVFINQTIKRN</sequence>
<comment type="similarity">
    <text evidence="1 10">Belongs to the glycosyl hydrolase 38 family.</text>
</comment>
<evidence type="ECO:0000256" key="11">
    <source>
        <dbReference type="SAM" id="Phobius"/>
    </source>
</evidence>
<evidence type="ECO:0000313" key="14">
    <source>
        <dbReference type="RefSeq" id="XP_023954939.1"/>
    </source>
</evidence>
<dbReference type="Pfam" id="PF09261">
    <property type="entry name" value="Alpha-mann_mid"/>
    <property type="match status" value="1"/>
</dbReference>
<dbReference type="Gene3D" id="1.20.1270.50">
    <property type="entry name" value="Glycoside hydrolase family 38, central domain"/>
    <property type="match status" value="1"/>
</dbReference>
<evidence type="ECO:0000259" key="12">
    <source>
        <dbReference type="SMART" id="SM00872"/>
    </source>
</evidence>
<dbReference type="Gene3D" id="3.20.110.10">
    <property type="entry name" value="Glycoside hydrolase 38, N terminal domain"/>
    <property type="match status" value="1"/>
</dbReference>
<dbReference type="InterPro" id="IPR050843">
    <property type="entry name" value="Glycosyl_Hydrlase_38"/>
</dbReference>
<dbReference type="InterPro" id="IPR028995">
    <property type="entry name" value="Glyco_hydro_57/38_cen_sf"/>
</dbReference>
<dbReference type="RefSeq" id="XP_023954939.1">
    <property type="nucleotide sequence ID" value="XM_024099171.2"/>
</dbReference>
<keyword evidence="6" id="KW-1015">Disulfide bond</keyword>
<dbReference type="SUPFAM" id="SSF88713">
    <property type="entry name" value="Glycoside hydrolase/deacetylase"/>
    <property type="match status" value="1"/>
</dbReference>
<keyword evidence="11" id="KW-0812">Transmembrane</keyword>
<evidence type="ECO:0000256" key="1">
    <source>
        <dbReference type="ARBA" id="ARBA00009792"/>
    </source>
</evidence>
<protein>
    <recommendedName>
        <fullName evidence="10">Alpha-mannosidase</fullName>
        <ecNumber evidence="10">3.2.1.-</ecNumber>
    </recommendedName>
</protein>
<keyword evidence="4 10" id="KW-0378">Hydrolase</keyword>
<dbReference type="SMART" id="SM00872">
    <property type="entry name" value="Alpha-mann_mid"/>
    <property type="match status" value="1"/>
</dbReference>
<proteinExistence type="inferred from homology"/>
<dbReference type="InterPro" id="IPR037094">
    <property type="entry name" value="Glyco_hydro_38_cen_sf"/>
</dbReference>
<dbReference type="PANTHER" id="PTHR11607">
    <property type="entry name" value="ALPHA-MANNOSIDASE"/>
    <property type="match status" value="1"/>
</dbReference>
<dbReference type="InterPro" id="IPR011330">
    <property type="entry name" value="Glyco_hydro/deAcase_b/a-brl"/>
</dbReference>
<dbReference type="InterPro" id="IPR011682">
    <property type="entry name" value="Glyco_hydro_38_C"/>
</dbReference>
<dbReference type="SUPFAM" id="SSF74650">
    <property type="entry name" value="Galactose mutarotase-like"/>
    <property type="match status" value="1"/>
</dbReference>
<comment type="cofactor">
    <cofactor evidence="10">
        <name>Zn(2+)</name>
        <dbReference type="ChEBI" id="CHEBI:29105"/>
    </cofactor>
    <text evidence="10">Binds 1 zinc ion per subunit.</text>
</comment>
<gene>
    <name evidence="14" type="primary">LOC112058378</name>
</gene>
<dbReference type="GO" id="GO:0006013">
    <property type="term" value="P:mannose metabolic process"/>
    <property type="evidence" value="ECO:0007669"/>
    <property type="project" value="InterPro"/>
</dbReference>
<evidence type="ECO:0000256" key="8">
    <source>
        <dbReference type="ARBA" id="ARBA00059516"/>
    </source>
</evidence>
<keyword evidence="11" id="KW-1133">Transmembrane helix</keyword>
<evidence type="ECO:0000256" key="6">
    <source>
        <dbReference type="ARBA" id="ARBA00023157"/>
    </source>
</evidence>
<dbReference type="Pfam" id="PF07748">
    <property type="entry name" value="Glyco_hydro_38C"/>
    <property type="match status" value="1"/>
</dbReference>